<dbReference type="GO" id="GO:0051537">
    <property type="term" value="F:2 iron, 2 sulfur cluster binding"/>
    <property type="evidence" value="ECO:0007669"/>
    <property type="project" value="UniProtKB-KW"/>
</dbReference>
<dbReference type="RefSeq" id="WP_197160914.1">
    <property type="nucleotide sequence ID" value="NZ_JADZGI010000001.1"/>
</dbReference>
<dbReference type="CDD" id="cd03467">
    <property type="entry name" value="Rieske"/>
    <property type="match status" value="1"/>
</dbReference>
<dbReference type="Gene3D" id="2.102.10.10">
    <property type="entry name" value="Rieske [2Fe-2S] iron-sulphur domain"/>
    <property type="match status" value="1"/>
</dbReference>
<evidence type="ECO:0000256" key="1">
    <source>
        <dbReference type="ARBA" id="ARBA00022714"/>
    </source>
</evidence>
<evidence type="ECO:0000256" key="2">
    <source>
        <dbReference type="ARBA" id="ARBA00022723"/>
    </source>
</evidence>
<accession>A0A931H9Y1</accession>
<dbReference type="PROSITE" id="PS51296">
    <property type="entry name" value="RIESKE"/>
    <property type="match status" value="1"/>
</dbReference>
<feature type="domain" description="Rieske" evidence="7">
    <location>
        <begin position="9"/>
        <end position="103"/>
    </location>
</feature>
<evidence type="ECO:0000256" key="4">
    <source>
        <dbReference type="ARBA" id="ARBA00023014"/>
    </source>
</evidence>
<keyword evidence="4" id="KW-0411">Iron-sulfur</keyword>
<evidence type="ECO:0000256" key="5">
    <source>
        <dbReference type="ARBA" id="ARBA00034078"/>
    </source>
</evidence>
<protein>
    <submittedName>
        <fullName evidence="8">Rieske (2Fe-2S) protein</fullName>
    </submittedName>
</protein>
<evidence type="ECO:0000256" key="6">
    <source>
        <dbReference type="ARBA" id="ARBA00038001"/>
    </source>
</evidence>
<name>A0A931H9Y1_9SPHN</name>
<comment type="cofactor">
    <cofactor evidence="5">
        <name>[2Fe-2S] cluster</name>
        <dbReference type="ChEBI" id="CHEBI:190135"/>
    </cofactor>
</comment>
<comment type="caution">
    <text evidence="8">The sequence shown here is derived from an EMBL/GenBank/DDBJ whole genome shotgun (WGS) entry which is preliminary data.</text>
</comment>
<dbReference type="Proteomes" id="UP000617634">
    <property type="component" value="Unassembled WGS sequence"/>
</dbReference>
<sequence length="119" mass="12681">MSVDATAWHPFCADADLPDDGKLAKLVDGWSVLVVRTPEGLNAVLDRCTHQAALLSTGRVRRGAIMCPLHGARFEVATGRCIGGAYADLRRFETRVVDGTIEVAVPTSAPGPNERPVEA</sequence>
<dbReference type="PANTHER" id="PTHR21496:SF0">
    <property type="entry name" value="RIESKE DOMAIN-CONTAINING PROTEIN"/>
    <property type="match status" value="1"/>
</dbReference>
<dbReference type="EMBL" id="JADZGI010000001">
    <property type="protein sequence ID" value="MBH0112077.1"/>
    <property type="molecule type" value="Genomic_DNA"/>
</dbReference>
<dbReference type="InterPro" id="IPR017941">
    <property type="entry name" value="Rieske_2Fe-2S"/>
</dbReference>
<proteinExistence type="inferred from homology"/>
<dbReference type="SUPFAM" id="SSF50022">
    <property type="entry name" value="ISP domain"/>
    <property type="match status" value="1"/>
</dbReference>
<evidence type="ECO:0000313" key="8">
    <source>
        <dbReference type="EMBL" id="MBH0112077.1"/>
    </source>
</evidence>
<keyword evidence="3" id="KW-0408">Iron</keyword>
<organism evidence="8 9">
    <name type="scientific">Novosphingobium aureum</name>
    <dbReference type="NCBI Taxonomy" id="2792964"/>
    <lineage>
        <taxon>Bacteria</taxon>
        <taxon>Pseudomonadati</taxon>
        <taxon>Pseudomonadota</taxon>
        <taxon>Alphaproteobacteria</taxon>
        <taxon>Sphingomonadales</taxon>
        <taxon>Sphingomonadaceae</taxon>
        <taxon>Novosphingobium</taxon>
    </lineage>
</organism>
<gene>
    <name evidence="8" type="ORF">I5E68_03800</name>
</gene>
<dbReference type="Pfam" id="PF00355">
    <property type="entry name" value="Rieske"/>
    <property type="match status" value="1"/>
</dbReference>
<comment type="similarity">
    <text evidence="6">Belongs to the bacterial ring-hydroxylating dioxygenase ferredoxin component family.</text>
</comment>
<keyword evidence="2" id="KW-0479">Metal-binding</keyword>
<dbReference type="GO" id="GO:0046872">
    <property type="term" value="F:metal ion binding"/>
    <property type="evidence" value="ECO:0007669"/>
    <property type="project" value="UniProtKB-KW"/>
</dbReference>
<keyword evidence="1" id="KW-0001">2Fe-2S</keyword>
<keyword evidence="9" id="KW-1185">Reference proteome</keyword>
<evidence type="ECO:0000256" key="3">
    <source>
        <dbReference type="ARBA" id="ARBA00023004"/>
    </source>
</evidence>
<dbReference type="AlphaFoldDB" id="A0A931H9Y1"/>
<evidence type="ECO:0000259" key="7">
    <source>
        <dbReference type="PROSITE" id="PS51296"/>
    </source>
</evidence>
<evidence type="ECO:0000313" key="9">
    <source>
        <dbReference type="Proteomes" id="UP000617634"/>
    </source>
</evidence>
<reference evidence="8" key="1">
    <citation type="submission" date="2020-11" db="EMBL/GenBank/DDBJ databases">
        <title>Novosphingobium aureum sp. nov., a marine bacterium isolated from sediment of a salt flat.</title>
        <authorList>
            <person name="Yoo Y."/>
            <person name="Kim J.-J."/>
        </authorList>
    </citation>
    <scope>NUCLEOTIDE SEQUENCE</scope>
    <source>
        <strain evidence="8">YJ-S2-02</strain>
    </source>
</reference>
<dbReference type="PANTHER" id="PTHR21496">
    <property type="entry name" value="FERREDOXIN-RELATED"/>
    <property type="match status" value="1"/>
</dbReference>
<dbReference type="InterPro" id="IPR036922">
    <property type="entry name" value="Rieske_2Fe-2S_sf"/>
</dbReference>